<dbReference type="GO" id="GO:0046872">
    <property type="term" value="F:metal ion binding"/>
    <property type="evidence" value="ECO:0007669"/>
    <property type="project" value="UniProtKB-KW"/>
</dbReference>
<feature type="binding site" evidence="5">
    <location>
        <position position="498"/>
    </location>
    <ligand>
        <name>Fe cation</name>
        <dbReference type="ChEBI" id="CHEBI:24875"/>
        <note>catalytic</note>
    </ligand>
</feature>
<proteinExistence type="inferred from homology"/>
<evidence type="ECO:0000313" key="6">
    <source>
        <dbReference type="EMBL" id="OXA57763.1"/>
    </source>
</evidence>
<evidence type="ECO:0000256" key="2">
    <source>
        <dbReference type="ARBA" id="ARBA00022723"/>
    </source>
</evidence>
<dbReference type="GO" id="GO:0042574">
    <property type="term" value="P:retinal metabolic process"/>
    <property type="evidence" value="ECO:0007669"/>
    <property type="project" value="TreeGrafter"/>
</dbReference>
<feature type="binding site" evidence="5">
    <location>
        <position position="291"/>
    </location>
    <ligand>
        <name>Fe cation</name>
        <dbReference type="ChEBI" id="CHEBI:24875"/>
        <note>catalytic</note>
    </ligand>
</feature>
<keyword evidence="3" id="KW-0560">Oxidoreductase</keyword>
<dbReference type="EMBL" id="LNIX01000003">
    <property type="protein sequence ID" value="OXA57763.1"/>
    <property type="molecule type" value="Genomic_DNA"/>
</dbReference>
<keyword evidence="2 5" id="KW-0479">Metal-binding</keyword>
<dbReference type="GO" id="GO:0010436">
    <property type="term" value="F:carotenoid dioxygenase activity"/>
    <property type="evidence" value="ECO:0007669"/>
    <property type="project" value="TreeGrafter"/>
</dbReference>
<dbReference type="OrthoDB" id="1069523at2759"/>
<keyword evidence="7" id="KW-1185">Reference proteome</keyword>
<accession>A0A226EJ66</accession>
<reference evidence="6 7" key="1">
    <citation type="submission" date="2015-12" db="EMBL/GenBank/DDBJ databases">
        <title>The genome of Folsomia candida.</title>
        <authorList>
            <person name="Faddeeva A."/>
            <person name="Derks M.F."/>
            <person name="Anvar Y."/>
            <person name="Smit S."/>
            <person name="Van Straalen N."/>
            <person name="Roelofs D."/>
        </authorList>
    </citation>
    <scope>NUCLEOTIDE SEQUENCE [LARGE SCALE GENOMIC DNA]</scope>
    <source>
        <strain evidence="6 7">VU population</strain>
        <tissue evidence="6">Whole body</tissue>
    </source>
</reference>
<dbReference type="GO" id="GO:0016121">
    <property type="term" value="P:carotene catabolic process"/>
    <property type="evidence" value="ECO:0007669"/>
    <property type="project" value="TreeGrafter"/>
</dbReference>
<dbReference type="PANTHER" id="PTHR10543">
    <property type="entry name" value="BETA-CAROTENE DIOXYGENASE"/>
    <property type="match status" value="1"/>
</dbReference>
<dbReference type="GO" id="GO:0003834">
    <property type="term" value="F:beta-carotene 15,15'-dioxygenase activity"/>
    <property type="evidence" value="ECO:0007669"/>
    <property type="project" value="TreeGrafter"/>
</dbReference>
<gene>
    <name evidence="6" type="ORF">Fcan01_07859</name>
</gene>
<dbReference type="OMA" id="MHLWRES"/>
<comment type="caution">
    <text evidence="6">The sequence shown here is derived from an EMBL/GenBank/DDBJ whole genome shotgun (WGS) entry which is preliminary data.</text>
</comment>
<evidence type="ECO:0000256" key="1">
    <source>
        <dbReference type="ARBA" id="ARBA00006787"/>
    </source>
</evidence>
<dbReference type="AlphaFoldDB" id="A0A226EJ66"/>
<dbReference type="InterPro" id="IPR004294">
    <property type="entry name" value="Carotenoid_Oase"/>
</dbReference>
<comment type="cofactor">
    <cofactor evidence="5">
        <name>Fe(2+)</name>
        <dbReference type="ChEBI" id="CHEBI:29033"/>
    </cofactor>
    <text evidence="5">Binds 1 Fe(2+) ion per subunit.</text>
</comment>
<sequence>MKNVNVVLGIIPTWLEGKLLRIGPGNWLDSGEDFSMANYFDGFAMVSKFDIKNGKVSYCQRMIESESYQKAKIVKRPVFAEFGTHAYPDTTKGFLFRMFSTLVPTDLTDNNIAAIYRIEDEMIISSQTCFVHSIDVDSLATKERHDLMKSSGTMFTTAHPLTDSDGNSWNIGATMLTGCKYHLIKIPFIGSGKASDALKSSKVIATIQSSWKTCLSFISSFAMTENYVIFMESPLLINCVKLAQLQIKHFALRDTFEWTPSEKNRFIVVEKETGNVIKTRFISDLPFFSIHHCNAFERDDQVVVDLIGYPNANILDKFNMSNLRQNQFSSADPPQTYRFVIPLIHYVVDVTEGENLVTIPDVTATAIKSGDAIVLKPQQIAEPGLELPVINARFAGKPYKYFYASGMYGESSFKNSICKINMETGKADLFKVGENEYCGEPSFIPKMAFDSDEDDGVVLVPVSCADSNKLDYLACLDSKTFLELGRVEFETKFLQALHGIFMWSLK</sequence>
<evidence type="ECO:0000313" key="7">
    <source>
        <dbReference type="Proteomes" id="UP000198287"/>
    </source>
</evidence>
<name>A0A226EJ66_FOLCA</name>
<keyword evidence="4 5" id="KW-0408">Iron</keyword>
<organism evidence="6 7">
    <name type="scientific">Folsomia candida</name>
    <name type="common">Springtail</name>
    <dbReference type="NCBI Taxonomy" id="158441"/>
    <lineage>
        <taxon>Eukaryota</taxon>
        <taxon>Metazoa</taxon>
        <taxon>Ecdysozoa</taxon>
        <taxon>Arthropoda</taxon>
        <taxon>Hexapoda</taxon>
        <taxon>Collembola</taxon>
        <taxon>Entomobryomorpha</taxon>
        <taxon>Isotomoidea</taxon>
        <taxon>Isotomidae</taxon>
        <taxon>Proisotominae</taxon>
        <taxon>Folsomia</taxon>
    </lineage>
</organism>
<comment type="similarity">
    <text evidence="1">Belongs to the carotenoid oxygenase family.</text>
</comment>
<evidence type="ECO:0000256" key="3">
    <source>
        <dbReference type="ARBA" id="ARBA00023002"/>
    </source>
</evidence>
<evidence type="ECO:0000256" key="5">
    <source>
        <dbReference type="PIRSR" id="PIRSR604294-1"/>
    </source>
</evidence>
<dbReference type="Proteomes" id="UP000198287">
    <property type="component" value="Unassembled WGS sequence"/>
</dbReference>
<dbReference type="Pfam" id="PF03055">
    <property type="entry name" value="RPE65"/>
    <property type="match status" value="1"/>
</dbReference>
<dbReference type="PANTHER" id="PTHR10543:SF24">
    <property type="entry name" value="CAROTENOID ISOMEROOXYGENASE"/>
    <property type="match status" value="1"/>
</dbReference>
<evidence type="ECO:0008006" key="8">
    <source>
        <dbReference type="Google" id="ProtNLM"/>
    </source>
</evidence>
<evidence type="ECO:0000256" key="4">
    <source>
        <dbReference type="ARBA" id="ARBA00023004"/>
    </source>
</evidence>
<protein>
    <recommendedName>
        <fullName evidence="8">Beta,beta-carotene 15,15'-monooxygenase</fullName>
    </recommendedName>
</protein>
<feature type="binding site" evidence="5">
    <location>
        <position position="159"/>
    </location>
    <ligand>
        <name>Fe cation</name>
        <dbReference type="ChEBI" id="CHEBI:24875"/>
        <note>catalytic</note>
    </ligand>
</feature>